<reference evidence="2 3" key="1">
    <citation type="submission" date="2017-02" db="EMBL/GenBank/DDBJ databases">
        <authorList>
            <person name="Peterson S.W."/>
        </authorList>
    </citation>
    <scope>NUCLEOTIDE SEQUENCE [LARGE SCALE GENOMIC DNA]</scope>
    <source>
        <strain evidence="2">C6</strain>
    </source>
</reference>
<evidence type="ECO:0000313" key="2">
    <source>
        <dbReference type="EMBL" id="SJX21803.1"/>
    </source>
</evidence>
<organism evidence="2 3">
    <name type="scientific">Acinetobacter johnsonii</name>
    <dbReference type="NCBI Taxonomy" id="40214"/>
    <lineage>
        <taxon>Bacteria</taxon>
        <taxon>Pseudomonadati</taxon>
        <taxon>Pseudomonadota</taxon>
        <taxon>Gammaproteobacteria</taxon>
        <taxon>Moraxellales</taxon>
        <taxon>Moraxellaceae</taxon>
        <taxon>Acinetobacter</taxon>
    </lineage>
</organism>
<keyword evidence="1" id="KW-0732">Signal</keyword>
<protein>
    <recommendedName>
        <fullName evidence="4">DUF1311 domain-containing protein</fullName>
    </recommendedName>
</protein>
<evidence type="ECO:0000256" key="1">
    <source>
        <dbReference type="SAM" id="SignalP"/>
    </source>
</evidence>
<feature type="chain" id="PRO_5012887590" description="DUF1311 domain-containing protein" evidence="1">
    <location>
        <begin position="20"/>
        <end position="341"/>
    </location>
</feature>
<feature type="signal peptide" evidence="1">
    <location>
        <begin position="1"/>
        <end position="19"/>
    </location>
</feature>
<dbReference type="Proteomes" id="UP000196240">
    <property type="component" value="Unassembled WGS sequence"/>
</dbReference>
<evidence type="ECO:0000313" key="3">
    <source>
        <dbReference type="Proteomes" id="UP000196240"/>
    </source>
</evidence>
<sequence precursor="true">MMKKTIFASLILSSLFLSACNRTENKTETVAEPQEMSDWSCTAPANVEQIQAHLKAEYLKALDRRLRDSREYEADEKLLTQINNGIRFEIKGISTTTEKPDTAKQLDCESQLVVIFPKGLQKRAENAFLARPCEECEDGYQSTLRDVLEEGEYSLNLDNDELQGAFSYNIIKTDKEGISLNVPNQNGVIDGVVLVTQHAVQFAAYEKENAEIQKNIKQYNEQEVAQMELAQKAMNIRKKELDADQVKVVERLNQTWDNFTEEQKQQLQQDQTEWFEKRDVDCKVISQKSVYQMTDSEKETYQKQSQYWDDALRAQDQQLQYTKCFNQKTNERIVYLNNVFN</sequence>
<proteinExistence type="predicted"/>
<evidence type="ECO:0008006" key="4">
    <source>
        <dbReference type="Google" id="ProtNLM"/>
    </source>
</evidence>
<name>A0A1R7QC27_ACIJO</name>
<dbReference type="EMBL" id="FUUY01000004">
    <property type="protein sequence ID" value="SJX21803.1"/>
    <property type="molecule type" value="Genomic_DNA"/>
</dbReference>
<gene>
    <name evidence="2" type="ORF">ACNJC6_01424</name>
</gene>
<dbReference type="AlphaFoldDB" id="A0A1R7QC27"/>
<accession>A0A1R7QC27</accession>
<dbReference type="PROSITE" id="PS51257">
    <property type="entry name" value="PROKAR_LIPOPROTEIN"/>
    <property type="match status" value="1"/>
</dbReference>